<feature type="non-terminal residue" evidence="1">
    <location>
        <position position="118"/>
    </location>
</feature>
<proteinExistence type="predicted"/>
<feature type="non-terminal residue" evidence="1">
    <location>
        <position position="1"/>
    </location>
</feature>
<evidence type="ECO:0000313" key="1">
    <source>
        <dbReference type="EMBL" id="CAG8842811.1"/>
    </source>
</evidence>
<dbReference type="EMBL" id="CAJVQB010070284">
    <property type="protein sequence ID" value="CAG8842811.1"/>
    <property type="molecule type" value="Genomic_DNA"/>
</dbReference>
<keyword evidence="2" id="KW-1185">Reference proteome</keyword>
<reference evidence="1 2" key="1">
    <citation type="submission" date="2021-06" db="EMBL/GenBank/DDBJ databases">
        <authorList>
            <person name="Kallberg Y."/>
            <person name="Tangrot J."/>
            <person name="Rosling A."/>
        </authorList>
    </citation>
    <scope>NUCLEOTIDE SEQUENCE [LARGE SCALE GENOMIC DNA]</scope>
    <source>
        <strain evidence="1 2">120-4 pot B 10/14</strain>
    </source>
</reference>
<dbReference type="Proteomes" id="UP000789901">
    <property type="component" value="Unassembled WGS sequence"/>
</dbReference>
<protein>
    <submittedName>
        <fullName evidence="1">37915_t:CDS:1</fullName>
    </submittedName>
</protein>
<organism evidence="1 2">
    <name type="scientific">Gigaspora margarita</name>
    <dbReference type="NCBI Taxonomy" id="4874"/>
    <lineage>
        <taxon>Eukaryota</taxon>
        <taxon>Fungi</taxon>
        <taxon>Fungi incertae sedis</taxon>
        <taxon>Mucoromycota</taxon>
        <taxon>Glomeromycotina</taxon>
        <taxon>Glomeromycetes</taxon>
        <taxon>Diversisporales</taxon>
        <taxon>Gigasporaceae</taxon>
        <taxon>Gigaspora</taxon>
    </lineage>
</organism>
<gene>
    <name evidence="1" type="ORF">GMARGA_LOCUS36192</name>
</gene>
<comment type="caution">
    <text evidence="1">The sequence shown here is derived from an EMBL/GenBank/DDBJ whole genome shotgun (WGS) entry which is preliminary data.</text>
</comment>
<evidence type="ECO:0000313" key="2">
    <source>
        <dbReference type="Proteomes" id="UP000789901"/>
    </source>
</evidence>
<accession>A0ABN7WXK3</accession>
<name>A0ABN7WXK3_GIGMA</name>
<sequence length="118" mass="13634">EAHYNACKRYFAAQKRTQQQSLETVARASETKKSMIFDLLKAWVTDTLRRQYLGDVFVKYLNNLKEEFAKKMISVIIDKTTDVCSRSVVNILFSYQQSTKLVSVNFLDQVNNVTIGQL</sequence>